<comment type="caution">
    <text evidence="15">The sequence shown here is derived from an EMBL/GenBank/DDBJ whole genome shotgun (WGS) entry which is preliminary data.</text>
</comment>
<evidence type="ECO:0000256" key="6">
    <source>
        <dbReference type="ARBA" id="ARBA00023004"/>
    </source>
</evidence>
<accession>A0A845A2N2</accession>
<evidence type="ECO:0000313" key="15">
    <source>
        <dbReference type="EMBL" id="MXP24452.1"/>
    </source>
</evidence>
<evidence type="ECO:0000256" key="5">
    <source>
        <dbReference type="ARBA" id="ARBA00022692"/>
    </source>
</evidence>
<dbReference type="Pfam" id="PF00593">
    <property type="entry name" value="TonB_dep_Rec_b-barrel"/>
    <property type="match status" value="1"/>
</dbReference>
<feature type="domain" description="TonB-dependent receptor-like beta-barrel" evidence="13">
    <location>
        <begin position="295"/>
        <end position="740"/>
    </location>
</feature>
<evidence type="ECO:0000256" key="4">
    <source>
        <dbReference type="ARBA" id="ARBA00022496"/>
    </source>
</evidence>
<dbReference type="InterPro" id="IPR000531">
    <property type="entry name" value="Beta-barrel_TonB"/>
</dbReference>
<dbReference type="PANTHER" id="PTHR32552:SF81">
    <property type="entry name" value="TONB-DEPENDENT OUTER MEMBRANE RECEPTOR"/>
    <property type="match status" value="1"/>
</dbReference>
<keyword evidence="10 11" id="KW-0998">Cell outer membrane</keyword>
<dbReference type="Proteomes" id="UP000460561">
    <property type="component" value="Unassembled WGS sequence"/>
</dbReference>
<organism evidence="15 16">
    <name type="scientific">Altericroceibacterium indicum</name>
    <dbReference type="NCBI Taxonomy" id="374177"/>
    <lineage>
        <taxon>Bacteria</taxon>
        <taxon>Pseudomonadati</taxon>
        <taxon>Pseudomonadota</taxon>
        <taxon>Alphaproteobacteria</taxon>
        <taxon>Sphingomonadales</taxon>
        <taxon>Erythrobacteraceae</taxon>
        <taxon>Altericroceibacterium</taxon>
    </lineage>
</organism>
<dbReference type="SUPFAM" id="SSF56935">
    <property type="entry name" value="Porins"/>
    <property type="match status" value="1"/>
</dbReference>
<keyword evidence="9 11" id="KW-0472">Membrane</keyword>
<dbReference type="InterPro" id="IPR012910">
    <property type="entry name" value="Plug_dom"/>
</dbReference>
<evidence type="ECO:0000256" key="7">
    <source>
        <dbReference type="ARBA" id="ARBA00023065"/>
    </source>
</evidence>
<dbReference type="GO" id="GO:0009279">
    <property type="term" value="C:cell outer membrane"/>
    <property type="evidence" value="ECO:0007669"/>
    <property type="project" value="UniProtKB-SubCell"/>
</dbReference>
<dbReference type="GO" id="GO:0006826">
    <property type="term" value="P:iron ion transport"/>
    <property type="evidence" value="ECO:0007669"/>
    <property type="project" value="UniProtKB-KW"/>
</dbReference>
<protein>
    <submittedName>
        <fullName evidence="15">TonB-dependent receptor</fullName>
    </submittedName>
</protein>
<reference evidence="15 16" key="1">
    <citation type="submission" date="2019-12" db="EMBL/GenBank/DDBJ databases">
        <title>Genomic-based taxomic classification of the family Erythrobacteraceae.</title>
        <authorList>
            <person name="Xu L."/>
        </authorList>
    </citation>
    <scope>NUCLEOTIDE SEQUENCE [LARGE SCALE GENOMIC DNA]</scope>
    <source>
        <strain evidence="15 16">DSM 18604</strain>
    </source>
</reference>
<feature type="domain" description="TonB-dependent receptor plug" evidence="14">
    <location>
        <begin position="85"/>
        <end position="188"/>
    </location>
</feature>
<evidence type="ECO:0000256" key="12">
    <source>
        <dbReference type="RuleBase" id="RU003357"/>
    </source>
</evidence>
<keyword evidence="6" id="KW-0408">Iron</keyword>
<comment type="subcellular location">
    <subcellularLocation>
        <location evidence="1 11">Cell outer membrane</location>
        <topology evidence="1 11">Multi-pass membrane protein</topology>
    </subcellularLocation>
</comment>
<gene>
    <name evidence="15" type="ORF">GRI39_00105</name>
</gene>
<dbReference type="AlphaFoldDB" id="A0A845A2N2"/>
<dbReference type="Gene3D" id="2.40.170.20">
    <property type="entry name" value="TonB-dependent receptor, beta-barrel domain"/>
    <property type="match status" value="1"/>
</dbReference>
<evidence type="ECO:0000313" key="16">
    <source>
        <dbReference type="Proteomes" id="UP000460561"/>
    </source>
</evidence>
<dbReference type="CDD" id="cd01347">
    <property type="entry name" value="ligand_gated_channel"/>
    <property type="match status" value="1"/>
</dbReference>
<dbReference type="EMBL" id="WTYQ01000001">
    <property type="protein sequence ID" value="MXP24452.1"/>
    <property type="molecule type" value="Genomic_DNA"/>
</dbReference>
<keyword evidence="4" id="KW-0410">Iron transport</keyword>
<evidence type="ECO:0000259" key="14">
    <source>
        <dbReference type="Pfam" id="PF07715"/>
    </source>
</evidence>
<keyword evidence="3 11" id="KW-1134">Transmembrane beta strand</keyword>
<sequence>MSCHPLALRTGLLAFVAETISVCSAQVRLDSEREESVKSFILLCSAAVLVPVATPAMAQDAAPSSPKVADGEIIVTATRNETLASKTPIALTAMSGDDLLKSGVTDPTNLAEDVPNLSIDRGNGLQITIRGITSSDGTEKGDPSAAFMLDGIYIARPQAQEVSFFDVNRVEVLRGPQGTLFGRNTTAGLINVISNHPTDRLEGSLDASYGSYNATNITGVLNVPVNDAIAVRGAVNYDRRDNYYKAGEALTSDIDPYKNNVAGRLSASFDMGPAQLLIVGDYSKIKGKTLGSVPVSNLYSDYSDAGVNPTYDPIGDNSAVRTSNIPYSDNLNRDNESWGVMADFSYDFGPLQLNYLGSHREFDRREELFTGRDDASAAYRSNANAQFKQDSHELRFSTTGSGPLSLQFGGYYFKESGFMKYYIYGLLSPDEGTPGYVFGFPQRDVQSESYAAFSQATYAIIPELRLTAGVRYSHDKKSRLGATVICGSVACDGEGDSQTVNDASRSFSKVTWRAGLDYDLDDRTLLYATVSTGYKAGGFNDGCEEGTGSGCTLTADALYYNPETLTSYEAGVKTRLLDNMLRLNLTAFHYDFKGIQLSQLSEICGGPCQVTTNAGQAKVDGVELETTLTPASNTKVNFSASWLNARYTDFKPNPDVSWAGYKLDRSPDWTLTGGITQGFDLDNGGKIELGVTTRFVDHYTIAALGTLNQFEQPSYTKTDLQVTYNAPNDVYYVQGFVRNLEDSLIVTGAGSSTYGTVVLADPRTYGVRAGVRF</sequence>
<evidence type="ECO:0000256" key="11">
    <source>
        <dbReference type="PROSITE-ProRule" id="PRU01360"/>
    </source>
</evidence>
<dbReference type="PANTHER" id="PTHR32552">
    <property type="entry name" value="FERRICHROME IRON RECEPTOR-RELATED"/>
    <property type="match status" value="1"/>
</dbReference>
<evidence type="ECO:0000259" key="13">
    <source>
        <dbReference type="Pfam" id="PF00593"/>
    </source>
</evidence>
<proteinExistence type="inferred from homology"/>
<evidence type="ECO:0000256" key="8">
    <source>
        <dbReference type="ARBA" id="ARBA00023077"/>
    </source>
</evidence>
<comment type="similarity">
    <text evidence="11 12">Belongs to the TonB-dependent receptor family.</text>
</comment>
<evidence type="ECO:0000256" key="9">
    <source>
        <dbReference type="ARBA" id="ARBA00023136"/>
    </source>
</evidence>
<keyword evidence="8 12" id="KW-0798">TonB box</keyword>
<name>A0A845A2N2_9SPHN</name>
<dbReference type="OrthoDB" id="7192131at2"/>
<keyword evidence="2 11" id="KW-0813">Transport</keyword>
<keyword evidence="15" id="KW-0675">Receptor</keyword>
<evidence type="ECO:0000256" key="1">
    <source>
        <dbReference type="ARBA" id="ARBA00004571"/>
    </source>
</evidence>
<dbReference type="InterPro" id="IPR036942">
    <property type="entry name" value="Beta-barrel_TonB_sf"/>
</dbReference>
<evidence type="ECO:0000256" key="2">
    <source>
        <dbReference type="ARBA" id="ARBA00022448"/>
    </source>
</evidence>
<dbReference type="InterPro" id="IPR039426">
    <property type="entry name" value="TonB-dep_rcpt-like"/>
</dbReference>
<keyword evidence="7" id="KW-0406">Ion transport</keyword>
<evidence type="ECO:0000256" key="3">
    <source>
        <dbReference type="ARBA" id="ARBA00022452"/>
    </source>
</evidence>
<dbReference type="PROSITE" id="PS52016">
    <property type="entry name" value="TONB_DEPENDENT_REC_3"/>
    <property type="match status" value="1"/>
</dbReference>
<keyword evidence="5 11" id="KW-0812">Transmembrane</keyword>
<evidence type="ECO:0000256" key="10">
    <source>
        <dbReference type="ARBA" id="ARBA00023237"/>
    </source>
</evidence>
<keyword evidence="16" id="KW-1185">Reference proteome</keyword>
<dbReference type="Pfam" id="PF07715">
    <property type="entry name" value="Plug"/>
    <property type="match status" value="1"/>
</dbReference>